<evidence type="ECO:0000259" key="2">
    <source>
        <dbReference type="PROSITE" id="PS51352"/>
    </source>
</evidence>
<dbReference type="PROSITE" id="PS00194">
    <property type="entry name" value="THIOREDOXIN_1"/>
    <property type="match status" value="1"/>
</dbReference>
<evidence type="ECO:0000313" key="3">
    <source>
        <dbReference type="Proteomes" id="UP000504634"/>
    </source>
</evidence>
<accession>A0A6J2TUM8</accession>
<dbReference type="Proteomes" id="UP000504634">
    <property type="component" value="Unplaced"/>
</dbReference>
<dbReference type="RefSeq" id="XP_030378843.1">
    <property type="nucleotide sequence ID" value="XM_030522983.1"/>
</dbReference>
<dbReference type="Pfam" id="PF00085">
    <property type="entry name" value="Thioredoxin"/>
    <property type="match status" value="1"/>
</dbReference>
<dbReference type="OrthoDB" id="2121326at2759"/>
<keyword evidence="1" id="KW-1015">Disulfide bond</keyword>
<name>A0A6J2TUM8_DROLE</name>
<feature type="domain" description="Thioredoxin" evidence="2">
    <location>
        <begin position="1"/>
        <end position="106"/>
    </location>
</feature>
<dbReference type="SUPFAM" id="SSF52833">
    <property type="entry name" value="Thioredoxin-like"/>
    <property type="match status" value="1"/>
</dbReference>
<dbReference type="CDD" id="cd02947">
    <property type="entry name" value="TRX_family"/>
    <property type="match status" value="1"/>
</dbReference>
<dbReference type="PRINTS" id="PR00421">
    <property type="entry name" value="THIOREDOXIN"/>
</dbReference>
<proteinExistence type="predicted"/>
<reference evidence="4" key="1">
    <citation type="submission" date="2025-08" db="UniProtKB">
        <authorList>
            <consortium name="RefSeq"/>
        </authorList>
    </citation>
    <scope>IDENTIFICATION</scope>
    <source>
        <strain evidence="4">11010-0011.00</strain>
        <tissue evidence="4">Whole body</tissue>
    </source>
</reference>
<dbReference type="PROSITE" id="PS51352">
    <property type="entry name" value="THIOREDOXIN_2"/>
    <property type="match status" value="1"/>
</dbReference>
<protein>
    <submittedName>
        <fullName evidence="4">Thioredoxin-1</fullName>
    </submittedName>
</protein>
<dbReference type="AlphaFoldDB" id="A0A6J2TUM8"/>
<evidence type="ECO:0000313" key="4">
    <source>
        <dbReference type="RefSeq" id="XP_030378843.1"/>
    </source>
</evidence>
<keyword evidence="3" id="KW-1185">Reference proteome</keyword>
<dbReference type="InterPro" id="IPR036249">
    <property type="entry name" value="Thioredoxin-like_sf"/>
</dbReference>
<dbReference type="Gene3D" id="3.40.30.10">
    <property type="entry name" value="Glutaredoxin"/>
    <property type="match status" value="1"/>
</dbReference>
<sequence>MTAIRSINDFYKRLEAADRKLVVLDFYATWCGPCKDMEKTVKRMATQHSGKAVIIKINTDKYDELSEKYKVNSLPTFVFIKNNRRVGKFSGADEDKLVRMMSQLAK</sequence>
<organism evidence="3 4">
    <name type="scientific">Drosophila lebanonensis</name>
    <name type="common">Fruit fly</name>
    <name type="synonym">Scaptodrosophila lebanonensis</name>
    <dbReference type="NCBI Taxonomy" id="7225"/>
    <lineage>
        <taxon>Eukaryota</taxon>
        <taxon>Metazoa</taxon>
        <taxon>Ecdysozoa</taxon>
        <taxon>Arthropoda</taxon>
        <taxon>Hexapoda</taxon>
        <taxon>Insecta</taxon>
        <taxon>Pterygota</taxon>
        <taxon>Neoptera</taxon>
        <taxon>Endopterygota</taxon>
        <taxon>Diptera</taxon>
        <taxon>Brachycera</taxon>
        <taxon>Muscomorpha</taxon>
        <taxon>Ephydroidea</taxon>
        <taxon>Drosophilidae</taxon>
        <taxon>Scaptodrosophila</taxon>
    </lineage>
</organism>
<dbReference type="InterPro" id="IPR017937">
    <property type="entry name" value="Thioredoxin_CS"/>
</dbReference>
<gene>
    <name evidence="4" type="primary">LOC115627338</name>
</gene>
<dbReference type="PANTHER" id="PTHR46115">
    <property type="entry name" value="THIOREDOXIN-LIKE PROTEIN 1"/>
    <property type="match status" value="1"/>
</dbReference>
<evidence type="ECO:0000256" key="1">
    <source>
        <dbReference type="ARBA" id="ARBA00023157"/>
    </source>
</evidence>
<dbReference type="GeneID" id="115627338"/>
<dbReference type="InterPro" id="IPR013766">
    <property type="entry name" value="Thioredoxin_domain"/>
</dbReference>